<dbReference type="InterPro" id="IPR036554">
    <property type="entry name" value="GHMP_kinase_C_sf"/>
</dbReference>
<name>A0A1I6VMH9_9SPHI</name>
<keyword evidence="6 15" id="KW-0418">Kinase</keyword>
<evidence type="ECO:0000256" key="6">
    <source>
        <dbReference type="ARBA" id="ARBA00022777"/>
    </source>
</evidence>
<dbReference type="PROSITE" id="PS00106">
    <property type="entry name" value="GALACTOKINASE"/>
    <property type="match status" value="1"/>
</dbReference>
<reference evidence="15 16" key="1">
    <citation type="submission" date="2016-10" db="EMBL/GenBank/DDBJ databases">
        <authorList>
            <person name="de Groot N.N."/>
        </authorList>
    </citation>
    <scope>NUCLEOTIDE SEQUENCE [LARGE SCALE GENOMIC DNA]</scope>
    <source>
        <strain evidence="15 16">DSM 22789</strain>
    </source>
</reference>
<sequence length="390" mass="43309">MFDIANFKQRFQEHYGENPVLLVKSPGRINLIGEHTDYNEGYVLPAAIDKYIYVALSSRDDTEIHLYSASYQQSFATLTTKNDLSDAPEWAKYILGVVQQIQARGRHINGFNISVDGDVPLGAGLSSSAALTCAVGYALDNLFSLGLSRQDIALIGQQTEHEAIGLKCGIMDQFASVMGRAQHAIQLDCRNLRYDYIPLQWGEYELLLLNTNVKHSLATSAYNDRRAACEQGVSWVQEAYPEVQSLRDVTLQQLMVYVQPKSEDVFTKCLFVIKENQRLLDACQALLRKDIERFGELLFEAHWALSREYEVSCAELDFLVSAAQEHPDVIGARMMGGGFGGCTINLVKKGRSADFIQQVAPQYETQFGHAFTPIDIAIGEGSSLVTSGEA</sequence>
<dbReference type="SUPFAM" id="SSF55060">
    <property type="entry name" value="GHMP Kinase, C-terminal domain"/>
    <property type="match status" value="1"/>
</dbReference>
<dbReference type="InterPro" id="IPR019539">
    <property type="entry name" value="GalKase_N"/>
</dbReference>
<evidence type="ECO:0000259" key="12">
    <source>
        <dbReference type="Pfam" id="PF00288"/>
    </source>
</evidence>
<evidence type="ECO:0000256" key="3">
    <source>
        <dbReference type="ARBA" id="ARBA00022679"/>
    </source>
</evidence>
<feature type="domain" description="GHMP kinase C-terminal" evidence="13">
    <location>
        <begin position="284"/>
        <end position="359"/>
    </location>
</feature>
<dbReference type="NCBIfam" id="TIGR00131">
    <property type="entry name" value="gal_kin"/>
    <property type="match status" value="1"/>
</dbReference>
<evidence type="ECO:0000256" key="2">
    <source>
        <dbReference type="ARBA" id="ARBA00022490"/>
    </source>
</evidence>
<dbReference type="FunFam" id="3.30.230.10:FF:000017">
    <property type="entry name" value="Galactokinase"/>
    <property type="match status" value="1"/>
</dbReference>
<evidence type="ECO:0000256" key="5">
    <source>
        <dbReference type="ARBA" id="ARBA00022741"/>
    </source>
</evidence>
<dbReference type="PROSITE" id="PS00627">
    <property type="entry name" value="GHMP_KINASES_ATP"/>
    <property type="match status" value="1"/>
</dbReference>
<keyword evidence="16" id="KW-1185">Reference proteome</keyword>
<proteinExistence type="inferred from homology"/>
<dbReference type="GO" id="GO:0005524">
    <property type="term" value="F:ATP binding"/>
    <property type="evidence" value="ECO:0007669"/>
    <property type="project" value="UniProtKB-UniRule"/>
</dbReference>
<evidence type="ECO:0000256" key="4">
    <source>
        <dbReference type="ARBA" id="ARBA00022723"/>
    </source>
</evidence>
<keyword evidence="10" id="KW-0119">Carbohydrate metabolism</keyword>
<keyword evidence="7" id="KW-0067">ATP-binding</keyword>
<dbReference type="InterPro" id="IPR000705">
    <property type="entry name" value="Galactokinase"/>
</dbReference>
<evidence type="ECO:0000259" key="13">
    <source>
        <dbReference type="Pfam" id="PF08544"/>
    </source>
</evidence>
<organism evidence="15 16">
    <name type="scientific">Sphingobacterium wenxiniae</name>
    <dbReference type="NCBI Taxonomy" id="683125"/>
    <lineage>
        <taxon>Bacteria</taxon>
        <taxon>Pseudomonadati</taxon>
        <taxon>Bacteroidota</taxon>
        <taxon>Sphingobacteriia</taxon>
        <taxon>Sphingobacteriales</taxon>
        <taxon>Sphingobacteriaceae</taxon>
        <taxon>Sphingobacterium</taxon>
    </lineage>
</organism>
<dbReference type="GO" id="GO:0006012">
    <property type="term" value="P:galactose metabolic process"/>
    <property type="evidence" value="ECO:0007669"/>
    <property type="project" value="UniProtKB-UniRule"/>
</dbReference>
<dbReference type="STRING" id="683125.SAMN05660206_11531"/>
<gene>
    <name evidence="15" type="ORF">SAMN05660206_11531</name>
</gene>
<protein>
    <recommendedName>
        <fullName evidence="11">Galactokinase</fullName>
        <ecNumber evidence="11">2.7.1.6</ecNumber>
    </recommendedName>
</protein>
<dbReference type="PRINTS" id="PR00473">
    <property type="entry name" value="GALCTOKINASE"/>
</dbReference>
<evidence type="ECO:0000256" key="10">
    <source>
        <dbReference type="ARBA" id="ARBA00023277"/>
    </source>
</evidence>
<dbReference type="GO" id="GO:0004335">
    <property type="term" value="F:galactokinase activity"/>
    <property type="evidence" value="ECO:0007669"/>
    <property type="project" value="UniProtKB-UniRule"/>
</dbReference>
<dbReference type="Proteomes" id="UP000198785">
    <property type="component" value="Unassembled WGS sequence"/>
</dbReference>
<dbReference type="PIRSF" id="PIRSF000530">
    <property type="entry name" value="Galactokinase"/>
    <property type="match status" value="1"/>
</dbReference>
<keyword evidence="4" id="KW-0479">Metal-binding</keyword>
<dbReference type="GO" id="GO:0046872">
    <property type="term" value="F:metal ion binding"/>
    <property type="evidence" value="ECO:0007669"/>
    <property type="project" value="UniProtKB-KW"/>
</dbReference>
<dbReference type="Pfam" id="PF08544">
    <property type="entry name" value="GHMP_kinases_C"/>
    <property type="match status" value="1"/>
</dbReference>
<dbReference type="InterPro" id="IPR014721">
    <property type="entry name" value="Ribsml_uS5_D2-typ_fold_subgr"/>
</dbReference>
<dbReference type="Pfam" id="PF10509">
    <property type="entry name" value="GalKase_gal_bdg"/>
    <property type="match status" value="1"/>
</dbReference>
<feature type="domain" description="GHMP kinase N-terminal" evidence="12">
    <location>
        <begin position="93"/>
        <end position="180"/>
    </location>
</feature>
<accession>A0A1I6VMH9</accession>
<feature type="domain" description="Galactokinase N-terminal" evidence="14">
    <location>
        <begin position="9"/>
        <end position="57"/>
    </location>
</feature>
<evidence type="ECO:0000256" key="1">
    <source>
        <dbReference type="ARBA" id="ARBA00006566"/>
    </source>
</evidence>
<dbReference type="GO" id="GO:0005829">
    <property type="term" value="C:cytosol"/>
    <property type="evidence" value="ECO:0007669"/>
    <property type="project" value="TreeGrafter"/>
</dbReference>
<keyword evidence="2" id="KW-0963">Cytoplasm</keyword>
<evidence type="ECO:0000256" key="8">
    <source>
        <dbReference type="ARBA" id="ARBA00022842"/>
    </source>
</evidence>
<dbReference type="InterPro" id="IPR006203">
    <property type="entry name" value="GHMP_knse_ATP-bd_CS"/>
</dbReference>
<keyword evidence="3" id="KW-0808">Transferase</keyword>
<evidence type="ECO:0000313" key="15">
    <source>
        <dbReference type="EMBL" id="SFT14634.1"/>
    </source>
</evidence>
<dbReference type="InterPro" id="IPR020568">
    <property type="entry name" value="Ribosomal_Su5_D2-typ_SF"/>
</dbReference>
<dbReference type="PANTHER" id="PTHR10457:SF7">
    <property type="entry name" value="GALACTOKINASE-RELATED"/>
    <property type="match status" value="1"/>
</dbReference>
<dbReference type="FunFam" id="3.30.70.890:FF:000001">
    <property type="entry name" value="Galactokinase"/>
    <property type="match status" value="1"/>
</dbReference>
<evidence type="ECO:0000256" key="9">
    <source>
        <dbReference type="ARBA" id="ARBA00023144"/>
    </source>
</evidence>
<dbReference type="Gene3D" id="3.30.230.10">
    <property type="match status" value="1"/>
</dbReference>
<evidence type="ECO:0000256" key="11">
    <source>
        <dbReference type="NCBIfam" id="TIGR00131"/>
    </source>
</evidence>
<comment type="similarity">
    <text evidence="1">Belongs to the GHMP kinase family. GalK subfamily.</text>
</comment>
<dbReference type="PANTHER" id="PTHR10457">
    <property type="entry name" value="MEVALONATE KINASE/GALACTOKINASE"/>
    <property type="match status" value="1"/>
</dbReference>
<evidence type="ECO:0000256" key="7">
    <source>
        <dbReference type="ARBA" id="ARBA00022840"/>
    </source>
</evidence>
<dbReference type="SUPFAM" id="SSF54211">
    <property type="entry name" value="Ribosomal protein S5 domain 2-like"/>
    <property type="match status" value="1"/>
</dbReference>
<dbReference type="EC" id="2.7.1.6" evidence="11"/>
<dbReference type="PRINTS" id="PR00959">
    <property type="entry name" value="MEVGALKINASE"/>
</dbReference>
<dbReference type="EMBL" id="FOZZ01000015">
    <property type="protein sequence ID" value="SFT14634.1"/>
    <property type="molecule type" value="Genomic_DNA"/>
</dbReference>
<dbReference type="InterPro" id="IPR013750">
    <property type="entry name" value="GHMP_kinase_C_dom"/>
</dbReference>
<dbReference type="Gene3D" id="3.30.70.890">
    <property type="entry name" value="GHMP kinase, C-terminal domain"/>
    <property type="match status" value="1"/>
</dbReference>
<keyword evidence="8" id="KW-0460">Magnesium</keyword>
<dbReference type="OrthoDB" id="250531at2"/>
<dbReference type="InterPro" id="IPR006204">
    <property type="entry name" value="GHMP_kinase_N_dom"/>
</dbReference>
<evidence type="ECO:0000259" key="14">
    <source>
        <dbReference type="Pfam" id="PF10509"/>
    </source>
</evidence>
<keyword evidence="9" id="KW-0299">Galactose metabolism</keyword>
<dbReference type="RefSeq" id="WP_093367407.1">
    <property type="nucleotide sequence ID" value="NZ_FOZZ01000015.1"/>
</dbReference>
<dbReference type="InterPro" id="IPR019741">
    <property type="entry name" value="Galactokinase_CS"/>
</dbReference>
<keyword evidence="5" id="KW-0547">Nucleotide-binding</keyword>
<dbReference type="Pfam" id="PF00288">
    <property type="entry name" value="GHMP_kinases_N"/>
    <property type="match status" value="1"/>
</dbReference>
<dbReference type="InterPro" id="IPR006206">
    <property type="entry name" value="Mevalonate/galactokinase"/>
</dbReference>
<dbReference type="AlphaFoldDB" id="A0A1I6VMH9"/>
<evidence type="ECO:0000313" key="16">
    <source>
        <dbReference type="Proteomes" id="UP000198785"/>
    </source>
</evidence>